<feature type="signal peptide" evidence="2">
    <location>
        <begin position="1"/>
        <end position="18"/>
    </location>
</feature>
<evidence type="ECO:0000256" key="2">
    <source>
        <dbReference type="SAM" id="SignalP"/>
    </source>
</evidence>
<name>A0A2T3A7F3_9PEZI</name>
<keyword evidence="1" id="KW-0472">Membrane</keyword>
<sequence length="144" mass="16079">MLALLIAFISGVLDGGYACMFPNILQVDFDVLVSCLAFSDHSRDTSCRWRPKYKNLIRVSVLQDLTKVETPVSSESWLDESRKARPNSGIRSRQFSGFCPAFALVAHAFLRVMGGSLLIFFPFFFPSCLLRNVSSPCACLWCPS</sequence>
<evidence type="ECO:0000313" key="3">
    <source>
        <dbReference type="EMBL" id="PSR84256.1"/>
    </source>
</evidence>
<evidence type="ECO:0008006" key="5">
    <source>
        <dbReference type="Google" id="ProtNLM"/>
    </source>
</evidence>
<evidence type="ECO:0000256" key="1">
    <source>
        <dbReference type="SAM" id="Phobius"/>
    </source>
</evidence>
<organism evidence="3 4">
    <name type="scientific">Coniella lustricola</name>
    <dbReference type="NCBI Taxonomy" id="2025994"/>
    <lineage>
        <taxon>Eukaryota</taxon>
        <taxon>Fungi</taxon>
        <taxon>Dikarya</taxon>
        <taxon>Ascomycota</taxon>
        <taxon>Pezizomycotina</taxon>
        <taxon>Sordariomycetes</taxon>
        <taxon>Sordariomycetidae</taxon>
        <taxon>Diaporthales</taxon>
        <taxon>Schizoparmaceae</taxon>
        <taxon>Coniella</taxon>
    </lineage>
</organism>
<reference evidence="3 4" key="1">
    <citation type="journal article" date="2018" name="Mycol. Prog.">
        <title>Coniella lustricola, a new species from submerged detritus.</title>
        <authorList>
            <person name="Raudabaugh D.B."/>
            <person name="Iturriaga T."/>
            <person name="Carver A."/>
            <person name="Mondo S."/>
            <person name="Pangilinan J."/>
            <person name="Lipzen A."/>
            <person name="He G."/>
            <person name="Amirebrahimi M."/>
            <person name="Grigoriev I.V."/>
            <person name="Miller A.N."/>
        </authorList>
    </citation>
    <scope>NUCLEOTIDE SEQUENCE [LARGE SCALE GENOMIC DNA]</scope>
    <source>
        <strain evidence="3 4">B22-T-1</strain>
    </source>
</reference>
<dbReference type="EMBL" id="KZ678446">
    <property type="protein sequence ID" value="PSR84256.1"/>
    <property type="molecule type" value="Genomic_DNA"/>
</dbReference>
<evidence type="ECO:0000313" key="4">
    <source>
        <dbReference type="Proteomes" id="UP000241462"/>
    </source>
</evidence>
<protein>
    <recommendedName>
        <fullName evidence="5">Secreted protein</fullName>
    </recommendedName>
</protein>
<keyword evidence="1" id="KW-0812">Transmembrane</keyword>
<feature type="chain" id="PRO_5015431192" description="Secreted protein" evidence="2">
    <location>
        <begin position="19"/>
        <end position="144"/>
    </location>
</feature>
<keyword evidence="4" id="KW-1185">Reference proteome</keyword>
<dbReference type="AlphaFoldDB" id="A0A2T3A7F3"/>
<keyword evidence="2" id="KW-0732">Signal</keyword>
<proteinExistence type="predicted"/>
<keyword evidence="1" id="KW-1133">Transmembrane helix</keyword>
<dbReference type="InParanoid" id="A0A2T3A7F3"/>
<feature type="transmembrane region" description="Helical" evidence="1">
    <location>
        <begin position="101"/>
        <end position="125"/>
    </location>
</feature>
<gene>
    <name evidence="3" type="ORF">BD289DRAFT_264436</name>
</gene>
<dbReference type="Proteomes" id="UP000241462">
    <property type="component" value="Unassembled WGS sequence"/>
</dbReference>
<accession>A0A2T3A7F3</accession>